<feature type="region of interest" description="Disordered" evidence="1">
    <location>
        <begin position="114"/>
        <end position="153"/>
    </location>
</feature>
<protein>
    <submittedName>
        <fullName evidence="3">CU044_2847 family protein</fullName>
    </submittedName>
</protein>
<dbReference type="EMBL" id="BAAASK010000020">
    <property type="protein sequence ID" value="GAA2694940.1"/>
    <property type="molecule type" value="Genomic_DNA"/>
</dbReference>
<accession>A0ABN3T7A6</accession>
<keyword evidence="4" id="KW-1185">Reference proteome</keyword>
<organism evidence="3 4">
    <name type="scientific">Streptomyces violaceolatus</name>
    <dbReference type="NCBI Taxonomy" id="67378"/>
    <lineage>
        <taxon>Bacteria</taxon>
        <taxon>Bacillati</taxon>
        <taxon>Actinomycetota</taxon>
        <taxon>Actinomycetes</taxon>
        <taxon>Kitasatosporales</taxon>
        <taxon>Streptomycetaceae</taxon>
        <taxon>Streptomyces</taxon>
        <taxon>Streptomyces violaceoruber group</taxon>
    </lineage>
</organism>
<gene>
    <name evidence="3" type="ORF">GCM10010310_55840</name>
</gene>
<name>A0ABN3T7A6_9ACTN</name>
<evidence type="ECO:0000256" key="1">
    <source>
        <dbReference type="SAM" id="MobiDB-lite"/>
    </source>
</evidence>
<reference evidence="3 4" key="1">
    <citation type="journal article" date="2019" name="Int. J. Syst. Evol. Microbiol.">
        <title>The Global Catalogue of Microorganisms (GCM) 10K type strain sequencing project: providing services to taxonomists for standard genome sequencing and annotation.</title>
        <authorList>
            <consortium name="The Broad Institute Genomics Platform"/>
            <consortium name="The Broad Institute Genome Sequencing Center for Infectious Disease"/>
            <person name="Wu L."/>
            <person name="Ma J."/>
        </authorList>
    </citation>
    <scope>NUCLEOTIDE SEQUENCE [LARGE SCALE GENOMIC DNA]</scope>
    <source>
        <strain evidence="3 4">JCM 4531</strain>
    </source>
</reference>
<comment type="caution">
    <text evidence="3">The sequence shown here is derived from an EMBL/GenBank/DDBJ whole genome shotgun (WGS) entry which is preliminary data.</text>
</comment>
<dbReference type="Pfam" id="PF19493">
    <property type="entry name" value="Trypco1"/>
    <property type="match status" value="1"/>
</dbReference>
<feature type="compositionally biased region" description="Polar residues" evidence="1">
    <location>
        <begin position="123"/>
        <end position="132"/>
    </location>
</feature>
<feature type="domain" description="Trypsin-co-occurring" evidence="2">
    <location>
        <begin position="23"/>
        <end position="118"/>
    </location>
</feature>
<dbReference type="NCBIfam" id="NF041216">
    <property type="entry name" value="CU044_2847_fam"/>
    <property type="match status" value="1"/>
</dbReference>
<evidence type="ECO:0000259" key="2">
    <source>
        <dbReference type="Pfam" id="PF19493"/>
    </source>
</evidence>
<dbReference type="InterPro" id="IPR045794">
    <property type="entry name" value="Trypco1"/>
</dbReference>
<sequence>MVLRTDTYGTRGASGVMDGLVEFRTEDGVRVVVEGVEDEDGARLVSRGDGPARAARTFEDSLDGVRAAAASALRVFRDGSLRPDAVELEFGVKLSAEAGAVIAKGSAEGHLVVRLNWSPEPSPTRTEPQPSATRPEPRPSPAGPEAPDAAALS</sequence>
<evidence type="ECO:0000313" key="3">
    <source>
        <dbReference type="EMBL" id="GAA2694940.1"/>
    </source>
</evidence>
<evidence type="ECO:0000313" key="4">
    <source>
        <dbReference type="Proteomes" id="UP001499989"/>
    </source>
</evidence>
<proteinExistence type="predicted"/>
<dbReference type="Proteomes" id="UP001499989">
    <property type="component" value="Unassembled WGS sequence"/>
</dbReference>